<evidence type="ECO:0000313" key="11">
    <source>
        <dbReference type="EMBL" id="QDZ02563.1"/>
    </source>
</evidence>
<keyword evidence="3" id="KW-1003">Cell membrane</keyword>
<evidence type="ECO:0000256" key="7">
    <source>
        <dbReference type="ARBA" id="ARBA00023136"/>
    </source>
</evidence>
<proteinExistence type="inferred from homology"/>
<feature type="transmembrane region" description="Helical" evidence="9">
    <location>
        <begin position="12"/>
        <end position="36"/>
    </location>
</feature>
<dbReference type="GO" id="GO:0017038">
    <property type="term" value="P:protein import"/>
    <property type="evidence" value="ECO:0007669"/>
    <property type="project" value="TreeGrafter"/>
</dbReference>
<keyword evidence="2 8" id="KW-0813">Transport</keyword>
<dbReference type="EMBL" id="CP042301">
    <property type="protein sequence ID" value="QDZ02563.1"/>
    <property type="molecule type" value="Genomic_DNA"/>
</dbReference>
<dbReference type="GO" id="GO:0005886">
    <property type="term" value="C:plasma membrane"/>
    <property type="evidence" value="ECO:0007669"/>
    <property type="project" value="UniProtKB-SubCell"/>
</dbReference>
<evidence type="ECO:0000256" key="3">
    <source>
        <dbReference type="ARBA" id="ARBA00022475"/>
    </source>
</evidence>
<keyword evidence="5 8" id="KW-0653">Protein transport</keyword>
<dbReference type="KEGG" id="niy:FQ775_20515"/>
<evidence type="ECO:0000259" key="10">
    <source>
        <dbReference type="Pfam" id="PF01618"/>
    </source>
</evidence>
<keyword evidence="7 9" id="KW-0472">Membrane</keyword>
<reference evidence="11" key="1">
    <citation type="submission" date="2020-04" db="EMBL/GenBank/DDBJ databases">
        <title>Nitratireductor sp. nov. isolated from mangrove soil.</title>
        <authorList>
            <person name="Ye Y."/>
        </authorList>
    </citation>
    <scope>NUCLEOTIDE SEQUENCE</scope>
    <source>
        <strain evidence="11">SY7</strain>
    </source>
</reference>
<dbReference type="PANTHER" id="PTHR30625:SF15">
    <property type="entry name" value="BIOPOLYMER TRANSPORT PROTEIN EXBB"/>
    <property type="match status" value="1"/>
</dbReference>
<gene>
    <name evidence="11" type="ORF">FQ775_20515</name>
</gene>
<evidence type="ECO:0000256" key="9">
    <source>
        <dbReference type="SAM" id="Phobius"/>
    </source>
</evidence>
<feature type="transmembrane region" description="Helical" evidence="9">
    <location>
        <begin position="120"/>
        <end position="141"/>
    </location>
</feature>
<name>A0A5B8L427_9HYPH</name>
<dbReference type="Pfam" id="PF01618">
    <property type="entry name" value="MotA_ExbB"/>
    <property type="match status" value="1"/>
</dbReference>
<evidence type="ECO:0000256" key="4">
    <source>
        <dbReference type="ARBA" id="ARBA00022692"/>
    </source>
</evidence>
<evidence type="ECO:0000256" key="5">
    <source>
        <dbReference type="ARBA" id="ARBA00022927"/>
    </source>
</evidence>
<sequence>MDMTILDSMRSFIALGGPVVAILLVLSVFALALILIKLVQFWRERVGFHGPANRALHQWIHGSHGDARHTAEADPSPVGAALATAMRLSVARGGAKEVVEDEVGRVAVGRLHDLQRGFRALDAIAQIAPLLGLFGTVLGMIEAFQKLQDAGSAVDPSILAGGIWVALLTTAAGLAVAMPVSLVLTWFETRVENERVAIETVTTSFLSQQALGAARAGLPAGEHDVGVTFTGERSHAH</sequence>
<evidence type="ECO:0000256" key="6">
    <source>
        <dbReference type="ARBA" id="ARBA00022989"/>
    </source>
</evidence>
<keyword evidence="6 9" id="KW-1133">Transmembrane helix</keyword>
<feature type="transmembrane region" description="Helical" evidence="9">
    <location>
        <begin position="161"/>
        <end position="187"/>
    </location>
</feature>
<keyword evidence="4 9" id="KW-0812">Transmembrane</keyword>
<dbReference type="InterPro" id="IPR002898">
    <property type="entry name" value="MotA_ExbB_proton_chnl"/>
</dbReference>
<protein>
    <submittedName>
        <fullName evidence="11">MotA/TolQ/ExbB proton channel family protein</fullName>
    </submittedName>
</protein>
<comment type="similarity">
    <text evidence="8">Belongs to the exbB/tolQ family.</text>
</comment>
<keyword evidence="12" id="KW-1185">Reference proteome</keyword>
<dbReference type="RefSeq" id="WP_146301200.1">
    <property type="nucleotide sequence ID" value="NZ_CP042301.2"/>
</dbReference>
<accession>A0A5B8L427</accession>
<dbReference type="Proteomes" id="UP000321389">
    <property type="component" value="Chromosome"/>
</dbReference>
<evidence type="ECO:0000256" key="1">
    <source>
        <dbReference type="ARBA" id="ARBA00004651"/>
    </source>
</evidence>
<comment type="subcellular location">
    <subcellularLocation>
        <location evidence="1">Cell membrane</location>
        <topology evidence="1">Multi-pass membrane protein</topology>
    </subcellularLocation>
    <subcellularLocation>
        <location evidence="8">Membrane</location>
        <topology evidence="8">Multi-pass membrane protein</topology>
    </subcellularLocation>
</comment>
<feature type="domain" description="MotA/TolQ/ExbB proton channel" evidence="10">
    <location>
        <begin position="80"/>
        <end position="199"/>
    </location>
</feature>
<evidence type="ECO:0000313" key="12">
    <source>
        <dbReference type="Proteomes" id="UP000321389"/>
    </source>
</evidence>
<organism evidence="11 12">
    <name type="scientific">Nitratireductor mangrovi</name>
    <dbReference type="NCBI Taxonomy" id="2599600"/>
    <lineage>
        <taxon>Bacteria</taxon>
        <taxon>Pseudomonadati</taxon>
        <taxon>Pseudomonadota</taxon>
        <taxon>Alphaproteobacteria</taxon>
        <taxon>Hyphomicrobiales</taxon>
        <taxon>Phyllobacteriaceae</taxon>
        <taxon>Nitratireductor</taxon>
    </lineage>
</organism>
<dbReference type="AlphaFoldDB" id="A0A5B8L427"/>
<dbReference type="InterPro" id="IPR050790">
    <property type="entry name" value="ExbB/TolQ_transport"/>
</dbReference>
<evidence type="ECO:0000256" key="2">
    <source>
        <dbReference type="ARBA" id="ARBA00022448"/>
    </source>
</evidence>
<evidence type="ECO:0000256" key="8">
    <source>
        <dbReference type="RuleBase" id="RU004057"/>
    </source>
</evidence>
<dbReference type="PANTHER" id="PTHR30625">
    <property type="entry name" value="PROTEIN TOLQ"/>
    <property type="match status" value="1"/>
</dbReference>
<dbReference type="OrthoDB" id="4045at2"/>